<dbReference type="AlphaFoldDB" id="A0A0E9R8Z5"/>
<evidence type="ECO:0000256" key="1">
    <source>
        <dbReference type="SAM" id="Phobius"/>
    </source>
</evidence>
<proteinExistence type="predicted"/>
<protein>
    <submittedName>
        <fullName evidence="2">Uncharacterized protein</fullName>
    </submittedName>
</protein>
<keyword evidence="1" id="KW-0472">Membrane</keyword>
<reference evidence="2" key="1">
    <citation type="submission" date="2014-11" db="EMBL/GenBank/DDBJ databases">
        <authorList>
            <person name="Amaro Gonzalez C."/>
        </authorList>
    </citation>
    <scope>NUCLEOTIDE SEQUENCE</scope>
</reference>
<evidence type="ECO:0000313" key="2">
    <source>
        <dbReference type="EMBL" id="JAH25636.1"/>
    </source>
</evidence>
<reference evidence="2" key="2">
    <citation type="journal article" date="2015" name="Fish Shellfish Immunol.">
        <title>Early steps in the European eel (Anguilla anguilla)-Vibrio vulnificus interaction in the gills: Role of the RtxA13 toxin.</title>
        <authorList>
            <person name="Callol A."/>
            <person name="Pajuelo D."/>
            <person name="Ebbesson L."/>
            <person name="Teles M."/>
            <person name="MacKenzie S."/>
            <person name="Amaro C."/>
        </authorList>
    </citation>
    <scope>NUCLEOTIDE SEQUENCE</scope>
</reference>
<organism evidence="2">
    <name type="scientific">Anguilla anguilla</name>
    <name type="common">European freshwater eel</name>
    <name type="synonym">Muraena anguilla</name>
    <dbReference type="NCBI Taxonomy" id="7936"/>
    <lineage>
        <taxon>Eukaryota</taxon>
        <taxon>Metazoa</taxon>
        <taxon>Chordata</taxon>
        <taxon>Craniata</taxon>
        <taxon>Vertebrata</taxon>
        <taxon>Euteleostomi</taxon>
        <taxon>Actinopterygii</taxon>
        <taxon>Neopterygii</taxon>
        <taxon>Teleostei</taxon>
        <taxon>Anguilliformes</taxon>
        <taxon>Anguillidae</taxon>
        <taxon>Anguilla</taxon>
    </lineage>
</organism>
<keyword evidence="1" id="KW-1133">Transmembrane helix</keyword>
<dbReference type="EMBL" id="GBXM01082941">
    <property type="protein sequence ID" value="JAH25636.1"/>
    <property type="molecule type" value="Transcribed_RNA"/>
</dbReference>
<keyword evidence="1" id="KW-0812">Transmembrane</keyword>
<feature type="transmembrane region" description="Helical" evidence="1">
    <location>
        <begin position="15"/>
        <end position="35"/>
    </location>
</feature>
<sequence length="53" mass="6183">MSEHSSIHACTTEGLALLSFAVVYSRFTINIYMFLQEYIRAQQMPVVHYHFSN</sequence>
<accession>A0A0E9R8Z5</accession>
<name>A0A0E9R8Z5_ANGAN</name>